<comment type="caution">
    <text evidence="2">The sequence shown here is derived from an EMBL/GenBank/DDBJ whole genome shotgun (WGS) entry which is preliminary data.</text>
</comment>
<accession>A0AA37FTW0</accession>
<name>A0AA37FTW0_AERCA</name>
<dbReference type="EMBL" id="BPNN01000008">
    <property type="protein sequence ID" value="GJA62243.1"/>
    <property type="molecule type" value="Genomic_DNA"/>
</dbReference>
<reference evidence="2" key="1">
    <citation type="submission" date="2021-07" db="EMBL/GenBank/DDBJ databases">
        <title>Draft genome sequence of carbapenem-resistant Aeromonas spp. in Japan.</title>
        <authorList>
            <person name="Maehana S."/>
            <person name="Suzuki M."/>
            <person name="Kitasato H."/>
        </authorList>
    </citation>
    <scope>NUCLEOTIDE SEQUENCE</scope>
    <source>
        <strain evidence="2">KAM351</strain>
    </source>
</reference>
<evidence type="ECO:0000313" key="3">
    <source>
        <dbReference type="Proteomes" id="UP000886934"/>
    </source>
</evidence>
<gene>
    <name evidence="2" type="ORF">KAM351_08540</name>
</gene>
<feature type="region of interest" description="Disordered" evidence="1">
    <location>
        <begin position="1"/>
        <end position="35"/>
    </location>
</feature>
<protein>
    <submittedName>
        <fullName evidence="2">Uncharacterized protein</fullName>
    </submittedName>
</protein>
<sequence length="56" mass="5817">MGMSNAGVQKWEPAPVSGRRVESDHNAMSGAGPGPLLVGVQRTMAKNSDFFLKSGG</sequence>
<evidence type="ECO:0000313" key="2">
    <source>
        <dbReference type="EMBL" id="GJA62243.1"/>
    </source>
</evidence>
<dbReference type="Proteomes" id="UP000886934">
    <property type="component" value="Unassembled WGS sequence"/>
</dbReference>
<organism evidence="2 3">
    <name type="scientific">Aeromonas caviae</name>
    <name type="common">Aeromonas punctata</name>
    <dbReference type="NCBI Taxonomy" id="648"/>
    <lineage>
        <taxon>Bacteria</taxon>
        <taxon>Pseudomonadati</taxon>
        <taxon>Pseudomonadota</taxon>
        <taxon>Gammaproteobacteria</taxon>
        <taxon>Aeromonadales</taxon>
        <taxon>Aeromonadaceae</taxon>
        <taxon>Aeromonas</taxon>
    </lineage>
</organism>
<proteinExistence type="predicted"/>
<evidence type="ECO:0000256" key="1">
    <source>
        <dbReference type="SAM" id="MobiDB-lite"/>
    </source>
</evidence>
<dbReference type="AlphaFoldDB" id="A0AA37FTW0"/>